<keyword evidence="1" id="KW-1185">Reference proteome</keyword>
<name>A0A915HFP3_ROMCU</name>
<dbReference type="WBParaSite" id="nRc.2.0.1.t00423-RA">
    <property type="protein sequence ID" value="nRc.2.0.1.t00423-RA"/>
    <property type="gene ID" value="nRc.2.0.1.g00423"/>
</dbReference>
<evidence type="ECO:0000313" key="1">
    <source>
        <dbReference type="Proteomes" id="UP000887565"/>
    </source>
</evidence>
<organism evidence="1 2">
    <name type="scientific">Romanomermis culicivorax</name>
    <name type="common">Nematode worm</name>
    <dbReference type="NCBI Taxonomy" id="13658"/>
    <lineage>
        <taxon>Eukaryota</taxon>
        <taxon>Metazoa</taxon>
        <taxon>Ecdysozoa</taxon>
        <taxon>Nematoda</taxon>
        <taxon>Enoplea</taxon>
        <taxon>Dorylaimia</taxon>
        <taxon>Mermithida</taxon>
        <taxon>Mermithoidea</taxon>
        <taxon>Mermithidae</taxon>
        <taxon>Romanomermis</taxon>
    </lineage>
</organism>
<proteinExistence type="predicted"/>
<protein>
    <submittedName>
        <fullName evidence="2">Uncharacterized protein</fullName>
    </submittedName>
</protein>
<sequence length="198" mass="22581">MLCSGLRKLSTEAKGRIRLYHQDSIQQSDGRLIYTKNQPINPRNSINGDCILFQYTKDLVLDKNQGIFHRLEPDLFHNLIEKFSSTSVMKLFENKETKDQNVTDVPPQKIKFRRSTSIEEEFAQVKCSCGKICSLIHGLTSCCKKSINDVLFDVFDEMYFNANKSYAIKFENTGGDKDASPLFYVGTLSSNVESIIDQ</sequence>
<dbReference type="AlphaFoldDB" id="A0A915HFP3"/>
<reference evidence="2" key="1">
    <citation type="submission" date="2022-11" db="UniProtKB">
        <authorList>
            <consortium name="WormBaseParasite"/>
        </authorList>
    </citation>
    <scope>IDENTIFICATION</scope>
</reference>
<evidence type="ECO:0000313" key="2">
    <source>
        <dbReference type="WBParaSite" id="nRc.2.0.1.t00423-RA"/>
    </source>
</evidence>
<dbReference type="Proteomes" id="UP000887565">
    <property type="component" value="Unplaced"/>
</dbReference>
<accession>A0A915HFP3</accession>